<sequence>MEIRRVKANEFEQAIQLADKTFRKEGHISMGEAFPQVFSNDLQLSYGAFDGEKLVSFIGLVPSKIHVGESVLNVFSIGAVCTEIDYRNQGISSAILKEIYDYIDKAEATLLFVSGDRGLYLRNQCDHFGRVSKYSIDRVSIGVTDDEKIRLAKNTDIFRLDQLRQDKRVSFENGIWEWKMLLEAGGFASIFKMKQALYVAEKNSILNGYAVIGLPTEASNYEHGIVTDWGGEPEAVHGILADLLQTNTVSRIEISVPWQDELNSELTGYKHEIKKNGGTVYIVNAGRLIEQLGPYFREKGLTQELEVTQIEDGNVLLKIGEIEKTLTNGILVELLFGFESDIRELNGVFPVPLPGLEGINYV</sequence>
<feature type="domain" description="N-acetyltransferase" evidence="1">
    <location>
        <begin position="1"/>
        <end position="156"/>
    </location>
</feature>
<evidence type="ECO:0000259" key="1">
    <source>
        <dbReference type="PROSITE" id="PS51186"/>
    </source>
</evidence>
<evidence type="ECO:0000313" key="2">
    <source>
        <dbReference type="EMBL" id="RDW20661.1"/>
    </source>
</evidence>
<proteinExistence type="predicted"/>
<protein>
    <recommendedName>
        <fullName evidence="1">N-acetyltransferase domain-containing protein</fullName>
    </recommendedName>
</protein>
<dbReference type="CDD" id="cd04301">
    <property type="entry name" value="NAT_SF"/>
    <property type="match status" value="1"/>
</dbReference>
<dbReference type="RefSeq" id="WP_115748773.1">
    <property type="nucleotide sequence ID" value="NZ_PIOD01000005.1"/>
</dbReference>
<dbReference type="PROSITE" id="PS51186">
    <property type="entry name" value="GNAT"/>
    <property type="match status" value="1"/>
</dbReference>
<dbReference type="OrthoDB" id="5291446at2"/>
<dbReference type="GO" id="GO:0016747">
    <property type="term" value="F:acyltransferase activity, transferring groups other than amino-acyl groups"/>
    <property type="evidence" value="ECO:0007669"/>
    <property type="project" value="InterPro"/>
</dbReference>
<reference evidence="3" key="1">
    <citation type="submission" date="2017-11" db="EMBL/GenBank/DDBJ databases">
        <authorList>
            <person name="Zhu W."/>
        </authorList>
    </citation>
    <scope>NUCLEOTIDE SEQUENCE [LARGE SCALE GENOMIC DNA]</scope>
    <source>
        <strain evidence="3">CAU 1051</strain>
    </source>
</reference>
<evidence type="ECO:0000313" key="3">
    <source>
        <dbReference type="Proteomes" id="UP000256520"/>
    </source>
</evidence>
<comment type="caution">
    <text evidence="2">The sequence shown here is derived from an EMBL/GenBank/DDBJ whole genome shotgun (WGS) entry which is preliminary data.</text>
</comment>
<keyword evidence="3" id="KW-1185">Reference proteome</keyword>
<dbReference type="SUPFAM" id="SSF55729">
    <property type="entry name" value="Acyl-CoA N-acyltransferases (Nat)"/>
    <property type="match status" value="1"/>
</dbReference>
<gene>
    <name evidence="2" type="ORF">CWR45_05385</name>
</gene>
<dbReference type="InterPro" id="IPR016181">
    <property type="entry name" value="Acyl_CoA_acyltransferase"/>
</dbReference>
<dbReference type="Gene3D" id="3.40.630.30">
    <property type="match status" value="1"/>
</dbReference>
<dbReference type="InterPro" id="IPR000182">
    <property type="entry name" value="GNAT_dom"/>
</dbReference>
<organism evidence="2 3">
    <name type="scientific">Oceanobacillus chungangensis</name>
    <dbReference type="NCBI Taxonomy" id="1229152"/>
    <lineage>
        <taxon>Bacteria</taxon>
        <taxon>Bacillati</taxon>
        <taxon>Bacillota</taxon>
        <taxon>Bacilli</taxon>
        <taxon>Bacillales</taxon>
        <taxon>Bacillaceae</taxon>
        <taxon>Oceanobacillus</taxon>
    </lineage>
</organism>
<name>A0A3D8PZ86_9BACI</name>
<dbReference type="Proteomes" id="UP000256520">
    <property type="component" value="Unassembled WGS sequence"/>
</dbReference>
<dbReference type="EMBL" id="PIOD01000005">
    <property type="protein sequence ID" value="RDW20661.1"/>
    <property type="molecule type" value="Genomic_DNA"/>
</dbReference>
<dbReference type="Pfam" id="PF13527">
    <property type="entry name" value="Acetyltransf_9"/>
    <property type="match status" value="1"/>
</dbReference>
<accession>A0A3D8PZ86</accession>
<dbReference type="AlphaFoldDB" id="A0A3D8PZ86"/>